<evidence type="ECO:0000313" key="11">
    <source>
        <dbReference type="RefSeq" id="XP_025419542.1"/>
    </source>
</evidence>
<reference evidence="11" key="2">
    <citation type="submission" date="2025-04" db="UniProtKB">
        <authorList>
            <consortium name="RefSeq"/>
        </authorList>
    </citation>
    <scope>IDENTIFICATION</scope>
    <source>
        <tissue evidence="11">Whole body</tissue>
    </source>
</reference>
<dbReference type="RefSeq" id="XP_025419542.1">
    <property type="nucleotide sequence ID" value="XM_025563757.1"/>
</dbReference>
<dbReference type="InterPro" id="IPR027012">
    <property type="entry name" value="Enkurin_dom"/>
</dbReference>
<dbReference type="InterPro" id="IPR052102">
    <property type="entry name" value="Enkurin_domain-protein"/>
</dbReference>
<evidence type="ECO:0000313" key="10">
    <source>
        <dbReference type="Proteomes" id="UP000694846"/>
    </source>
</evidence>
<evidence type="ECO:0000256" key="4">
    <source>
        <dbReference type="ARBA" id="ARBA00023212"/>
    </source>
</evidence>
<keyword evidence="4" id="KW-0206">Cytoskeleton</keyword>
<organism evidence="9">
    <name type="scientific">Sipha flava</name>
    <name type="common">yellow sugarcane aphid</name>
    <dbReference type="NCBI Taxonomy" id="143950"/>
    <lineage>
        <taxon>Eukaryota</taxon>
        <taxon>Metazoa</taxon>
        <taxon>Ecdysozoa</taxon>
        <taxon>Arthropoda</taxon>
        <taxon>Hexapoda</taxon>
        <taxon>Insecta</taxon>
        <taxon>Pterygota</taxon>
        <taxon>Neoptera</taxon>
        <taxon>Paraneoptera</taxon>
        <taxon>Hemiptera</taxon>
        <taxon>Sternorrhyncha</taxon>
        <taxon>Aphidomorpha</taxon>
        <taxon>Aphidoidea</taxon>
        <taxon>Aphididae</taxon>
        <taxon>Sipha</taxon>
    </lineage>
</organism>
<dbReference type="AlphaFoldDB" id="A0A2S2Q7V2"/>
<dbReference type="GeneID" id="112689883"/>
<dbReference type="GO" id="GO:0005881">
    <property type="term" value="C:cytoplasmic microtubule"/>
    <property type="evidence" value="ECO:0007669"/>
    <property type="project" value="TreeGrafter"/>
</dbReference>
<dbReference type="PANTHER" id="PTHR21490:SF2">
    <property type="entry name" value="ENKURIN DOMAIN-CONTAINING PROTEIN 1"/>
    <property type="match status" value="1"/>
</dbReference>
<evidence type="ECO:0000313" key="9">
    <source>
        <dbReference type="EMBL" id="MBY73818.1"/>
    </source>
</evidence>
<gene>
    <name evidence="11" type="primary">LOC112689883</name>
    <name evidence="9" type="ORF">g.97374</name>
</gene>
<evidence type="ECO:0000256" key="1">
    <source>
        <dbReference type="ARBA" id="ARBA00004138"/>
    </source>
</evidence>
<feature type="domain" description="Enkurin" evidence="8">
    <location>
        <begin position="223"/>
        <end position="315"/>
    </location>
</feature>
<dbReference type="PROSITE" id="PS51665">
    <property type="entry name" value="ENKURIN"/>
    <property type="match status" value="1"/>
</dbReference>
<keyword evidence="3" id="KW-0963">Cytoplasm</keyword>
<evidence type="ECO:0000256" key="3">
    <source>
        <dbReference type="ARBA" id="ARBA00022490"/>
    </source>
</evidence>
<feature type="coiled-coil region" evidence="6">
    <location>
        <begin position="283"/>
        <end position="310"/>
    </location>
</feature>
<dbReference type="Pfam" id="PF13864">
    <property type="entry name" value="Enkurin"/>
    <property type="match status" value="1"/>
</dbReference>
<evidence type="ECO:0000256" key="7">
    <source>
        <dbReference type="SAM" id="MobiDB-lite"/>
    </source>
</evidence>
<dbReference type="GO" id="GO:0005929">
    <property type="term" value="C:cilium"/>
    <property type="evidence" value="ECO:0007669"/>
    <property type="project" value="UniProtKB-SubCell"/>
</dbReference>
<proteinExistence type="predicted"/>
<comment type="subcellular location">
    <subcellularLocation>
        <location evidence="1">Cell projection</location>
        <location evidence="1">Cilium</location>
    </subcellularLocation>
    <subcellularLocation>
        <location evidence="2">Cytoplasm</location>
        <location evidence="2">Cytoskeleton</location>
    </subcellularLocation>
</comment>
<evidence type="ECO:0000256" key="5">
    <source>
        <dbReference type="ARBA" id="ARBA00023273"/>
    </source>
</evidence>
<keyword evidence="6" id="KW-0175">Coiled coil</keyword>
<dbReference type="EMBL" id="GGMS01004615">
    <property type="protein sequence ID" value="MBY73818.1"/>
    <property type="molecule type" value="Transcribed_RNA"/>
</dbReference>
<evidence type="ECO:0000256" key="6">
    <source>
        <dbReference type="SAM" id="Coils"/>
    </source>
</evidence>
<accession>A0A2S2Q7V2</accession>
<evidence type="ECO:0000256" key="2">
    <source>
        <dbReference type="ARBA" id="ARBA00004245"/>
    </source>
</evidence>
<evidence type="ECO:0000259" key="8">
    <source>
        <dbReference type="PROSITE" id="PS51665"/>
    </source>
</evidence>
<dbReference type="Proteomes" id="UP000694846">
    <property type="component" value="Unplaced"/>
</dbReference>
<dbReference type="PANTHER" id="PTHR21490">
    <property type="entry name" value="ENKURIN-RELATED"/>
    <property type="match status" value="1"/>
</dbReference>
<keyword evidence="5" id="KW-0966">Cell projection</keyword>
<keyword evidence="10" id="KW-1185">Reference proteome</keyword>
<feature type="compositionally biased region" description="Polar residues" evidence="7">
    <location>
        <begin position="43"/>
        <end position="68"/>
    </location>
</feature>
<sequence length="320" mass="36770">MSSIRDFFPISYTVGGTKPQKNFVLQNKKYVTKLAKNTQALKENENPLNKLSSDNIQKLKSRRGSNNDLAKKPVKSIDLDKIDASLKSIRSAIAHTKITQEKLCINCTNEKYLDFKNQGTQTINPYNEEDVLKDSIVRYPKSEKLDTATIQMNHKNTAAVQTERSESDCSNYVSKNSLKPLKKDEINLKTKHSVGFKENATSYHQPGEIPKYLKDRKVLKEKNEKETQKKLAIRRELGLDDPACPPGHLLLPEPERLEHLSKIKKDYNHLLTQLNMLPVSSDSYKMKEKRKNLENELDKLQLGIKLFSRKKLYVKMSPKN</sequence>
<feature type="region of interest" description="Disordered" evidence="7">
    <location>
        <begin position="43"/>
        <end position="70"/>
    </location>
</feature>
<reference evidence="9" key="1">
    <citation type="submission" date="2018-04" db="EMBL/GenBank/DDBJ databases">
        <title>Transcriptome assembly of Sipha flava.</title>
        <authorList>
            <person name="Scully E.D."/>
            <person name="Geib S.M."/>
            <person name="Palmer N.A."/>
            <person name="Koch K."/>
            <person name="Bradshaw J."/>
            <person name="Heng-Moss T."/>
            <person name="Sarath G."/>
        </authorList>
    </citation>
    <scope>NUCLEOTIDE SEQUENCE</scope>
</reference>
<dbReference type="OrthoDB" id="10264920at2759"/>
<protein>
    <submittedName>
        <fullName evidence="11">Uncharacterized protein LOC112689883 isoform X1</fullName>
    </submittedName>
</protein>
<name>A0A2S2Q7V2_9HEMI</name>